<dbReference type="PANTHER" id="PTHR39599:SF2">
    <property type="entry name" value="ANCHORED PROTEIN, PUTATIVE (AFU_ORTHOLOGUE AFUA_1G09650)-RELATED"/>
    <property type="match status" value="1"/>
</dbReference>
<name>A0A3N4HFQ5_ASCIM</name>
<accession>A0A3N4HFQ5</accession>
<evidence type="ECO:0008006" key="5">
    <source>
        <dbReference type="Google" id="ProtNLM"/>
    </source>
</evidence>
<evidence type="ECO:0000256" key="2">
    <source>
        <dbReference type="SAM" id="SignalP"/>
    </source>
</evidence>
<evidence type="ECO:0000256" key="1">
    <source>
        <dbReference type="SAM" id="Phobius"/>
    </source>
</evidence>
<feature type="transmembrane region" description="Helical" evidence="1">
    <location>
        <begin position="363"/>
        <end position="383"/>
    </location>
</feature>
<evidence type="ECO:0000313" key="3">
    <source>
        <dbReference type="EMBL" id="RPA71251.1"/>
    </source>
</evidence>
<dbReference type="EMBL" id="ML119953">
    <property type="protein sequence ID" value="RPA71251.1"/>
    <property type="molecule type" value="Genomic_DNA"/>
</dbReference>
<keyword evidence="1" id="KW-1133">Transmembrane helix</keyword>
<gene>
    <name evidence="3" type="ORF">BJ508DRAFT_218260</name>
</gene>
<keyword evidence="2" id="KW-0732">Signal</keyword>
<protein>
    <recommendedName>
        <fullName evidence="5">GPI anchored protein</fullName>
    </recommendedName>
</protein>
<sequence length="384" mass="39796">MKTTLLLSALVAAASAVEIPTDPAQKYWPNGRPADLDKRSLNPQAATHILAVKKITSDSEKFYPSQHWITGQTITDFYGSELNVTHTDLPRLLRPAARILLPQDLSPEGVLRLFKRQDRDGFTCPTNHYACTGINRPNFCCGTNENCEIIQDGGIGDVGCCPRGQNCLGTVRDCGDKKACSRELGGGCCVNGYRCTVGGCNIGVPEGSQTTTTVPPTQTSTCEEGFYACPASLGGGCCRVGRVCAVSDCPAEGDAEPQPTPTDEPDNSNCPSGYFSCGSEYSGGCCRIGRACAVNSCPIATGTDVPVVVGGTCAEGWYGCPADRAGGCCPDGYDCGLTDCPARGANMEAVGKQRVIPGGVGRGVGISVGAVVAGVVGGVVMLLV</sequence>
<keyword evidence="1" id="KW-0472">Membrane</keyword>
<dbReference type="STRING" id="1160509.A0A3N4HFQ5"/>
<feature type="signal peptide" evidence="2">
    <location>
        <begin position="1"/>
        <end position="16"/>
    </location>
</feature>
<evidence type="ECO:0000313" key="4">
    <source>
        <dbReference type="Proteomes" id="UP000275078"/>
    </source>
</evidence>
<proteinExistence type="predicted"/>
<dbReference type="OrthoDB" id="2426396at2759"/>
<keyword evidence="4" id="KW-1185">Reference proteome</keyword>
<dbReference type="AlphaFoldDB" id="A0A3N4HFQ5"/>
<dbReference type="PANTHER" id="PTHR39599">
    <property type="entry name" value="GPI-ANCHORED PROTEIN (EUROFUNG)-RELATED-RELATED"/>
    <property type="match status" value="1"/>
</dbReference>
<keyword evidence="1" id="KW-0812">Transmembrane</keyword>
<dbReference type="Proteomes" id="UP000275078">
    <property type="component" value="Unassembled WGS sequence"/>
</dbReference>
<organism evidence="3 4">
    <name type="scientific">Ascobolus immersus RN42</name>
    <dbReference type="NCBI Taxonomy" id="1160509"/>
    <lineage>
        <taxon>Eukaryota</taxon>
        <taxon>Fungi</taxon>
        <taxon>Dikarya</taxon>
        <taxon>Ascomycota</taxon>
        <taxon>Pezizomycotina</taxon>
        <taxon>Pezizomycetes</taxon>
        <taxon>Pezizales</taxon>
        <taxon>Ascobolaceae</taxon>
        <taxon>Ascobolus</taxon>
    </lineage>
</organism>
<feature type="chain" id="PRO_5018129902" description="GPI anchored protein" evidence="2">
    <location>
        <begin position="17"/>
        <end position="384"/>
    </location>
</feature>
<reference evidence="3 4" key="1">
    <citation type="journal article" date="2018" name="Nat. Ecol. Evol.">
        <title>Pezizomycetes genomes reveal the molecular basis of ectomycorrhizal truffle lifestyle.</title>
        <authorList>
            <person name="Murat C."/>
            <person name="Payen T."/>
            <person name="Noel B."/>
            <person name="Kuo A."/>
            <person name="Morin E."/>
            <person name="Chen J."/>
            <person name="Kohler A."/>
            <person name="Krizsan K."/>
            <person name="Balestrini R."/>
            <person name="Da Silva C."/>
            <person name="Montanini B."/>
            <person name="Hainaut M."/>
            <person name="Levati E."/>
            <person name="Barry K.W."/>
            <person name="Belfiori B."/>
            <person name="Cichocki N."/>
            <person name="Clum A."/>
            <person name="Dockter R.B."/>
            <person name="Fauchery L."/>
            <person name="Guy J."/>
            <person name="Iotti M."/>
            <person name="Le Tacon F."/>
            <person name="Lindquist E.A."/>
            <person name="Lipzen A."/>
            <person name="Malagnac F."/>
            <person name="Mello A."/>
            <person name="Molinier V."/>
            <person name="Miyauchi S."/>
            <person name="Poulain J."/>
            <person name="Riccioni C."/>
            <person name="Rubini A."/>
            <person name="Sitrit Y."/>
            <person name="Splivallo R."/>
            <person name="Traeger S."/>
            <person name="Wang M."/>
            <person name="Zifcakova L."/>
            <person name="Wipf D."/>
            <person name="Zambonelli A."/>
            <person name="Paolocci F."/>
            <person name="Nowrousian M."/>
            <person name="Ottonello S."/>
            <person name="Baldrian P."/>
            <person name="Spatafora J.W."/>
            <person name="Henrissat B."/>
            <person name="Nagy L.G."/>
            <person name="Aury J.M."/>
            <person name="Wincker P."/>
            <person name="Grigoriev I.V."/>
            <person name="Bonfante P."/>
            <person name="Martin F.M."/>
        </authorList>
    </citation>
    <scope>NUCLEOTIDE SEQUENCE [LARGE SCALE GENOMIC DNA]</scope>
    <source>
        <strain evidence="3 4">RN42</strain>
    </source>
</reference>